<gene>
    <name evidence="4" type="ORF">GSY69_11755</name>
</gene>
<dbReference type="GO" id="GO:0015833">
    <property type="term" value="P:peptide transport"/>
    <property type="evidence" value="ECO:0007669"/>
    <property type="project" value="TreeGrafter"/>
</dbReference>
<sequence>MRVRRAAAIAVAAALALAASGCSAGAGKSGSDEDKQEITVAQTAEPANLDFTSTSGAAIGQALMENVYQSLVRVGDDGRLEPALAKSWEVSADRRTYTFALQDGATFSNGHPVTAQDVKSSYDRVAKWKNPLKAKMADVDSVTAKDERTVVIALHRPSNRWLFDLASIVGAVFDDRAHDDLANTAVGSGPFTIEKYARGQEIDFAARDDYWGDKPHARKVVFRYFKDSVAAANALKSGDVDVLGNLQAPELFKDFESDTSAYQVIEGTSNGEVVLSMNNAQGIFKDKRAREAVMYAVDRKAVLDTAWGGHGTLIGGMVPPTDPYYEDLTGVWPHDAAKAKRLVEEAGLSGKEFAFTVPNLPYATAIANIVTSQLADAGLKAKVETQEFPAVWLDKTFTKHAYDMSVVNHVEARDILTVFGKGYYTGYDSARIDAQAKAADEGTEAQYAAGMKKVARTITEDAAADFLFLFPNLVVAKAGVTGIQRNQVSDAFPIAGLGWS</sequence>
<dbReference type="PIRSF" id="PIRSF002741">
    <property type="entry name" value="MppA"/>
    <property type="match status" value="1"/>
</dbReference>
<dbReference type="Gene3D" id="3.40.190.10">
    <property type="entry name" value="Periplasmic binding protein-like II"/>
    <property type="match status" value="1"/>
</dbReference>
<protein>
    <submittedName>
        <fullName evidence="4">ABC transporter substrate-binding protein</fullName>
    </submittedName>
</protein>
<comment type="caution">
    <text evidence="4">The sequence shown here is derived from an EMBL/GenBank/DDBJ whole genome shotgun (WGS) entry which is preliminary data.</text>
</comment>
<keyword evidence="1 2" id="KW-0732">Signal</keyword>
<organism evidence="4 5">
    <name type="scientific">Brevibacterium rongguiense</name>
    <dbReference type="NCBI Taxonomy" id="2695267"/>
    <lineage>
        <taxon>Bacteria</taxon>
        <taxon>Bacillati</taxon>
        <taxon>Actinomycetota</taxon>
        <taxon>Actinomycetes</taxon>
        <taxon>Micrococcales</taxon>
        <taxon>Brevibacteriaceae</taxon>
        <taxon>Brevibacterium</taxon>
    </lineage>
</organism>
<dbReference type="InterPro" id="IPR039424">
    <property type="entry name" value="SBP_5"/>
</dbReference>
<accession>A0A6N9H999</accession>
<reference evidence="4 5" key="1">
    <citation type="submission" date="2020-01" db="EMBL/GenBank/DDBJ databases">
        <authorList>
            <person name="Deng T."/>
        </authorList>
    </citation>
    <scope>NUCLEOTIDE SEQUENCE [LARGE SCALE GENOMIC DNA]</scope>
    <source>
        <strain evidence="4 5">5221</strain>
    </source>
</reference>
<dbReference type="PANTHER" id="PTHR30290:SF38">
    <property type="entry name" value="D,D-DIPEPTIDE-BINDING PERIPLASMIC PROTEIN DDPA-RELATED"/>
    <property type="match status" value="1"/>
</dbReference>
<dbReference type="Gene3D" id="3.10.105.10">
    <property type="entry name" value="Dipeptide-binding Protein, Domain 3"/>
    <property type="match status" value="1"/>
</dbReference>
<feature type="domain" description="Solute-binding protein family 5" evidence="3">
    <location>
        <begin position="80"/>
        <end position="409"/>
    </location>
</feature>
<evidence type="ECO:0000256" key="1">
    <source>
        <dbReference type="ARBA" id="ARBA00022729"/>
    </source>
</evidence>
<keyword evidence="5" id="KW-1185">Reference proteome</keyword>
<evidence type="ECO:0000259" key="3">
    <source>
        <dbReference type="Pfam" id="PF00496"/>
    </source>
</evidence>
<feature type="chain" id="PRO_5038874518" evidence="2">
    <location>
        <begin position="25"/>
        <end position="500"/>
    </location>
</feature>
<name>A0A6N9H999_9MICO</name>
<dbReference type="GO" id="GO:0042597">
    <property type="term" value="C:periplasmic space"/>
    <property type="evidence" value="ECO:0007669"/>
    <property type="project" value="UniProtKB-ARBA"/>
</dbReference>
<evidence type="ECO:0000313" key="4">
    <source>
        <dbReference type="EMBL" id="MYM20617.1"/>
    </source>
</evidence>
<dbReference type="InterPro" id="IPR030678">
    <property type="entry name" value="Peptide/Ni-bd"/>
</dbReference>
<dbReference type="SUPFAM" id="SSF53850">
    <property type="entry name" value="Periplasmic binding protein-like II"/>
    <property type="match status" value="1"/>
</dbReference>
<dbReference type="GO" id="GO:0043190">
    <property type="term" value="C:ATP-binding cassette (ABC) transporter complex"/>
    <property type="evidence" value="ECO:0007669"/>
    <property type="project" value="InterPro"/>
</dbReference>
<dbReference type="EMBL" id="WWEQ01000063">
    <property type="protein sequence ID" value="MYM20617.1"/>
    <property type="molecule type" value="Genomic_DNA"/>
</dbReference>
<dbReference type="InterPro" id="IPR000914">
    <property type="entry name" value="SBP_5_dom"/>
</dbReference>
<evidence type="ECO:0000256" key="2">
    <source>
        <dbReference type="SAM" id="SignalP"/>
    </source>
</evidence>
<dbReference type="PROSITE" id="PS51257">
    <property type="entry name" value="PROKAR_LIPOPROTEIN"/>
    <property type="match status" value="1"/>
</dbReference>
<dbReference type="PANTHER" id="PTHR30290">
    <property type="entry name" value="PERIPLASMIC BINDING COMPONENT OF ABC TRANSPORTER"/>
    <property type="match status" value="1"/>
</dbReference>
<dbReference type="Pfam" id="PF00496">
    <property type="entry name" value="SBP_bac_5"/>
    <property type="match status" value="1"/>
</dbReference>
<dbReference type="GO" id="GO:1904680">
    <property type="term" value="F:peptide transmembrane transporter activity"/>
    <property type="evidence" value="ECO:0007669"/>
    <property type="project" value="TreeGrafter"/>
</dbReference>
<evidence type="ECO:0000313" key="5">
    <source>
        <dbReference type="Proteomes" id="UP000469215"/>
    </source>
</evidence>
<dbReference type="CDD" id="cd08494">
    <property type="entry name" value="PBP2_NikA_DppA_OppA_like_6"/>
    <property type="match status" value="1"/>
</dbReference>
<proteinExistence type="predicted"/>
<dbReference type="RefSeq" id="WP_160954032.1">
    <property type="nucleotide sequence ID" value="NZ_WWEQ01000063.1"/>
</dbReference>
<feature type="signal peptide" evidence="2">
    <location>
        <begin position="1"/>
        <end position="24"/>
    </location>
</feature>
<dbReference type="AlphaFoldDB" id="A0A6N9H999"/>
<dbReference type="Proteomes" id="UP000469215">
    <property type="component" value="Unassembled WGS sequence"/>
</dbReference>